<dbReference type="GO" id="GO:0008270">
    <property type="term" value="F:zinc ion binding"/>
    <property type="evidence" value="ECO:0007669"/>
    <property type="project" value="UniProtKB-KW"/>
</dbReference>
<evidence type="ECO:0000313" key="3">
    <source>
        <dbReference type="EMBL" id="KAG6668023.1"/>
    </source>
</evidence>
<keyword evidence="4" id="KW-1185">Reference proteome</keyword>
<dbReference type="PANTHER" id="PTHR46353">
    <property type="entry name" value="ZINC FINGER PROTEIN 5"/>
    <property type="match status" value="1"/>
</dbReference>
<reference evidence="3" key="1">
    <citation type="submission" date="2020-12" db="EMBL/GenBank/DDBJ databases">
        <title>WGS assembly of Carya illinoinensis cv. Pawnee.</title>
        <authorList>
            <person name="Platts A."/>
            <person name="Shu S."/>
            <person name="Wright S."/>
            <person name="Barry K."/>
            <person name="Edger P."/>
            <person name="Pires J.C."/>
            <person name="Schmutz J."/>
        </authorList>
    </citation>
    <scope>NUCLEOTIDE SEQUENCE</scope>
    <source>
        <tissue evidence="3">Leaf</tissue>
    </source>
</reference>
<comment type="caution">
    <text evidence="3">The sequence shown here is derived from an EMBL/GenBank/DDBJ whole genome shotgun (WGS) entry which is preliminary data.</text>
</comment>
<organism evidence="3 4">
    <name type="scientific">Carya illinoinensis</name>
    <name type="common">Pecan</name>
    <dbReference type="NCBI Taxonomy" id="32201"/>
    <lineage>
        <taxon>Eukaryota</taxon>
        <taxon>Viridiplantae</taxon>
        <taxon>Streptophyta</taxon>
        <taxon>Embryophyta</taxon>
        <taxon>Tracheophyta</taxon>
        <taxon>Spermatophyta</taxon>
        <taxon>Magnoliopsida</taxon>
        <taxon>eudicotyledons</taxon>
        <taxon>Gunneridae</taxon>
        <taxon>Pentapetalae</taxon>
        <taxon>rosids</taxon>
        <taxon>fabids</taxon>
        <taxon>Fagales</taxon>
        <taxon>Juglandaceae</taxon>
        <taxon>Carya</taxon>
    </lineage>
</organism>
<dbReference type="GO" id="GO:0009736">
    <property type="term" value="P:cytokinin-activated signaling pathway"/>
    <property type="evidence" value="ECO:0007669"/>
    <property type="project" value="TreeGrafter"/>
</dbReference>
<gene>
    <name evidence="3" type="ORF">CIPAW_01G142100</name>
</gene>
<keyword evidence="1" id="KW-0863">Zinc-finger</keyword>
<dbReference type="GO" id="GO:0005634">
    <property type="term" value="C:nucleus"/>
    <property type="evidence" value="ECO:0007669"/>
    <property type="project" value="TreeGrafter"/>
</dbReference>
<dbReference type="Pfam" id="PF13912">
    <property type="entry name" value="zf-C2H2_6"/>
    <property type="match status" value="1"/>
</dbReference>
<dbReference type="InterPro" id="IPR013087">
    <property type="entry name" value="Znf_C2H2_type"/>
</dbReference>
<dbReference type="InterPro" id="IPR044299">
    <property type="entry name" value="GIS3/ZFP5/ZFP6"/>
</dbReference>
<keyword evidence="1" id="KW-0479">Metal-binding</keyword>
<dbReference type="EMBL" id="CM031809">
    <property type="protein sequence ID" value="KAG6668023.1"/>
    <property type="molecule type" value="Genomic_DNA"/>
</dbReference>
<accession>A0A8T1RP36</accession>
<evidence type="ECO:0000256" key="1">
    <source>
        <dbReference type="PROSITE-ProRule" id="PRU00042"/>
    </source>
</evidence>
<proteinExistence type="predicted"/>
<feature type="domain" description="C2H2-type" evidence="2">
    <location>
        <begin position="75"/>
        <end position="102"/>
    </location>
</feature>
<dbReference type="PROSITE" id="PS00028">
    <property type="entry name" value="ZINC_FINGER_C2H2_1"/>
    <property type="match status" value="1"/>
</dbReference>
<dbReference type="GO" id="GO:0009740">
    <property type="term" value="P:gibberellic acid mediated signaling pathway"/>
    <property type="evidence" value="ECO:0007669"/>
    <property type="project" value="TreeGrafter"/>
</dbReference>
<dbReference type="Proteomes" id="UP000811609">
    <property type="component" value="Chromosome 1"/>
</dbReference>
<name>A0A8T1RP36_CARIL</name>
<dbReference type="AlphaFoldDB" id="A0A8T1RP36"/>
<evidence type="ECO:0000259" key="2">
    <source>
        <dbReference type="PROSITE" id="PS50157"/>
    </source>
</evidence>
<sequence>MKEFILQHICRTHFLYITYRKRFFSMSASGNSVLDDSESGKKTSSVLKLFGFPVAGSNDVPVTVPCHADHRKRLFECQYCHRGFSNSQALGGHQNAHKRERQRFKQAEFLNDHHRRSVVAFPVIVGHAGGSDQPLFRSITTGSHSRSVLEQPLQPPMAGSADLASRKAPLIEEVCVRDDHVDLRLRLAPASK</sequence>
<keyword evidence="1" id="KW-0862">Zinc</keyword>
<dbReference type="GO" id="GO:0010090">
    <property type="term" value="P:trichome morphogenesis"/>
    <property type="evidence" value="ECO:0007669"/>
    <property type="project" value="InterPro"/>
</dbReference>
<protein>
    <recommendedName>
        <fullName evidence="2">C2H2-type domain-containing protein</fullName>
    </recommendedName>
</protein>
<dbReference type="PANTHER" id="PTHR46353:SF23">
    <property type="entry name" value="C2H2 ZINC FINGER-CONTAINING PROTEIN-RELATED"/>
    <property type="match status" value="1"/>
</dbReference>
<evidence type="ECO:0000313" key="4">
    <source>
        <dbReference type="Proteomes" id="UP000811609"/>
    </source>
</evidence>
<dbReference type="GO" id="GO:0003700">
    <property type="term" value="F:DNA-binding transcription factor activity"/>
    <property type="evidence" value="ECO:0007669"/>
    <property type="project" value="TreeGrafter"/>
</dbReference>
<dbReference type="GO" id="GO:0000976">
    <property type="term" value="F:transcription cis-regulatory region binding"/>
    <property type="evidence" value="ECO:0007669"/>
    <property type="project" value="TreeGrafter"/>
</dbReference>
<dbReference type="PROSITE" id="PS50157">
    <property type="entry name" value="ZINC_FINGER_C2H2_2"/>
    <property type="match status" value="1"/>
</dbReference>